<gene>
    <name evidence="1" type="ORF">FHR34_000236</name>
</gene>
<proteinExistence type="predicted"/>
<evidence type="ECO:0000313" key="1">
    <source>
        <dbReference type="EMBL" id="MBB4921243.1"/>
    </source>
</evidence>
<keyword evidence="2" id="KW-1185">Reference proteome</keyword>
<dbReference type="NCBIfam" id="NF038076">
    <property type="entry name" value="fam_STM4015"/>
    <property type="match status" value="1"/>
</dbReference>
<evidence type="ECO:0000313" key="2">
    <source>
        <dbReference type="Proteomes" id="UP000540506"/>
    </source>
</evidence>
<dbReference type="AlphaFoldDB" id="A0A7W7QWV3"/>
<organism evidence="1 2">
    <name type="scientific">Kitasatospora kifunensis</name>
    <name type="common">Streptomyces kifunensis</name>
    <dbReference type="NCBI Taxonomy" id="58351"/>
    <lineage>
        <taxon>Bacteria</taxon>
        <taxon>Bacillati</taxon>
        <taxon>Actinomycetota</taxon>
        <taxon>Actinomycetes</taxon>
        <taxon>Kitasatosporales</taxon>
        <taxon>Streptomycetaceae</taxon>
        <taxon>Kitasatospora</taxon>
    </lineage>
</organism>
<evidence type="ECO:0008006" key="3">
    <source>
        <dbReference type="Google" id="ProtNLM"/>
    </source>
</evidence>
<dbReference type="InterPro" id="IPR032675">
    <property type="entry name" value="LRR_dom_sf"/>
</dbReference>
<comment type="caution">
    <text evidence="1">The sequence shown here is derived from an EMBL/GenBank/DDBJ whole genome shotgun (WGS) entry which is preliminary data.</text>
</comment>
<dbReference type="EMBL" id="JACHJV010000001">
    <property type="protein sequence ID" value="MBB4921243.1"/>
    <property type="molecule type" value="Genomic_DNA"/>
</dbReference>
<dbReference type="Proteomes" id="UP000540506">
    <property type="component" value="Unassembled WGS sequence"/>
</dbReference>
<dbReference type="InterPro" id="IPR047722">
    <property type="entry name" value="STM4015-like"/>
</dbReference>
<protein>
    <recommendedName>
        <fullName evidence="3">Cytoplasmic protein</fullName>
    </recommendedName>
</protein>
<sequence length="321" mass="35564">MSIEEHLREFAGLPVFEFPSLKDQRPLPDTGEVAWRLQFDEEWGPRYEKVTIESFEEKWQRFLAVVEPSRVRALVIGNWSSYCSEPAEQVAELLVGAADRLTGLRAVFFGDLVREESDLSYLPLCDLAPVARAYPRLEELACRGAETFGVIEHPALRSLRFESGGLPREVLANVLASELPQLERLTLWLGVDDYGGDIALPDLAPLLDGRSFPRLRHLGLEDSELTDVIAAALAGAPVVAGLERLSLALGTLSDEGATALLEGQPLTHLSTLDLHHHFLTDPMIERLNRALGPAGVAVDLSHRNRERGFDGEVWRYVANAE</sequence>
<dbReference type="Gene3D" id="3.80.10.10">
    <property type="entry name" value="Ribonuclease Inhibitor"/>
    <property type="match status" value="1"/>
</dbReference>
<dbReference type="RefSeq" id="WP_184933608.1">
    <property type="nucleotide sequence ID" value="NZ_JACHJV010000001.1"/>
</dbReference>
<reference evidence="1 2" key="1">
    <citation type="submission" date="2020-08" db="EMBL/GenBank/DDBJ databases">
        <title>Sequencing the genomes of 1000 actinobacteria strains.</title>
        <authorList>
            <person name="Klenk H.-P."/>
        </authorList>
    </citation>
    <scope>NUCLEOTIDE SEQUENCE [LARGE SCALE GENOMIC DNA]</scope>
    <source>
        <strain evidence="1 2">DSM 41654</strain>
    </source>
</reference>
<name>A0A7W7QWV3_KITKI</name>
<accession>A0A7W7QWV3</accession>
<dbReference type="SUPFAM" id="SSF52047">
    <property type="entry name" value="RNI-like"/>
    <property type="match status" value="1"/>
</dbReference>